<dbReference type="Proteomes" id="UP000034701">
    <property type="component" value="Unassembled WGS sequence"/>
</dbReference>
<evidence type="ECO:0000313" key="10">
    <source>
        <dbReference type="EMBL" id="KKQ31623.1"/>
    </source>
</evidence>
<accession>A0A0G0GKK9</accession>
<dbReference type="PANTHER" id="PTHR48277:SF1">
    <property type="entry name" value="MITOCHONDRIAL RIBOSOMAL PROTEIN S5"/>
    <property type="match status" value="1"/>
</dbReference>
<keyword evidence="2 6" id="KW-0689">Ribosomal protein</keyword>
<dbReference type="Gene3D" id="3.30.160.20">
    <property type="match status" value="1"/>
</dbReference>
<feature type="region of interest" description="Disordered" evidence="8">
    <location>
        <begin position="186"/>
        <end position="207"/>
    </location>
</feature>
<gene>
    <name evidence="10" type="ORF">US45_C0041G0007</name>
</gene>
<name>A0A0G0GKK9_9BACT</name>
<dbReference type="GO" id="GO:1990904">
    <property type="term" value="C:ribonucleoprotein complex"/>
    <property type="evidence" value="ECO:0007669"/>
    <property type="project" value="UniProtKB-UniRule"/>
</dbReference>
<dbReference type="EMBL" id="LBTA01000041">
    <property type="protein sequence ID" value="KKQ31623.1"/>
    <property type="molecule type" value="Genomic_DNA"/>
</dbReference>
<dbReference type="InterPro" id="IPR000851">
    <property type="entry name" value="Ribosomal_uS5"/>
</dbReference>
<dbReference type="SUPFAM" id="SSF54211">
    <property type="entry name" value="Ribosomal protein S5 domain 2-like"/>
    <property type="match status" value="1"/>
</dbReference>
<sequence length="207" mass="22418">MEKNKEKKNSNRRSSSFGRSKPEFDQKIINIRRVTRVVAGGRRFSFSVALVAGDKKGSVGLGLGKAGDTALAINKAVRNAKKNMIKLNLTKTMSIPCDLSAKFSSSYVKLLPNKGRGLVAGSVVRDIVKLSGMKDITGKILSNSKNKLNNAKAVMKALSFIALKYTKPIPENAIIASKEIIIPEVEKPARNDSRSDSGRRSDVGGEE</sequence>
<dbReference type="GO" id="GO:0003735">
    <property type="term" value="F:structural constituent of ribosome"/>
    <property type="evidence" value="ECO:0007669"/>
    <property type="project" value="UniProtKB-UniRule"/>
</dbReference>
<evidence type="ECO:0000256" key="3">
    <source>
        <dbReference type="ARBA" id="ARBA00023274"/>
    </source>
</evidence>
<dbReference type="InterPro" id="IPR013810">
    <property type="entry name" value="Ribosomal_uS5_N"/>
</dbReference>
<dbReference type="PROSITE" id="PS50881">
    <property type="entry name" value="S5_DSRBD"/>
    <property type="match status" value="1"/>
</dbReference>
<dbReference type="InterPro" id="IPR020568">
    <property type="entry name" value="Ribosomal_Su5_D2-typ_SF"/>
</dbReference>
<dbReference type="Gene3D" id="3.30.230.10">
    <property type="match status" value="1"/>
</dbReference>
<dbReference type="SUPFAM" id="SSF54768">
    <property type="entry name" value="dsRNA-binding domain-like"/>
    <property type="match status" value="1"/>
</dbReference>
<evidence type="ECO:0000256" key="5">
    <source>
        <dbReference type="ARBA" id="ARBA00035519"/>
    </source>
</evidence>
<protein>
    <recommendedName>
        <fullName evidence="4">Small ribosomal subunit protein uS5</fullName>
    </recommendedName>
    <alternativeName>
        <fullName evidence="5">30S ribosomal protein S5</fullName>
    </alternativeName>
</protein>
<keyword evidence="3 6" id="KW-0687">Ribonucleoprotein</keyword>
<dbReference type="GO" id="GO:0006412">
    <property type="term" value="P:translation"/>
    <property type="evidence" value="ECO:0007669"/>
    <property type="project" value="InterPro"/>
</dbReference>
<feature type="region of interest" description="Disordered" evidence="8">
    <location>
        <begin position="1"/>
        <end position="20"/>
    </location>
</feature>
<evidence type="ECO:0000256" key="8">
    <source>
        <dbReference type="SAM" id="MobiDB-lite"/>
    </source>
</evidence>
<evidence type="ECO:0000256" key="2">
    <source>
        <dbReference type="ARBA" id="ARBA00022980"/>
    </source>
</evidence>
<reference evidence="10 11" key="1">
    <citation type="journal article" date="2015" name="Nature">
        <title>rRNA introns, odd ribosomes, and small enigmatic genomes across a large radiation of phyla.</title>
        <authorList>
            <person name="Brown C.T."/>
            <person name="Hug L.A."/>
            <person name="Thomas B.C."/>
            <person name="Sharon I."/>
            <person name="Castelle C.J."/>
            <person name="Singh A."/>
            <person name="Wilkins M.J."/>
            <person name="Williams K.H."/>
            <person name="Banfield J.F."/>
        </authorList>
    </citation>
    <scope>NUCLEOTIDE SEQUENCE [LARGE SCALE GENOMIC DNA]</scope>
</reference>
<evidence type="ECO:0000256" key="1">
    <source>
        <dbReference type="ARBA" id="ARBA00008945"/>
    </source>
</evidence>
<evidence type="ECO:0000313" key="11">
    <source>
        <dbReference type="Proteomes" id="UP000034701"/>
    </source>
</evidence>
<proteinExistence type="inferred from homology"/>
<dbReference type="GO" id="GO:0005840">
    <property type="term" value="C:ribosome"/>
    <property type="evidence" value="ECO:0007669"/>
    <property type="project" value="UniProtKB-KW"/>
</dbReference>
<evidence type="ECO:0000256" key="6">
    <source>
        <dbReference type="PROSITE-ProRule" id="PRU00268"/>
    </source>
</evidence>
<dbReference type="Pfam" id="PF03719">
    <property type="entry name" value="Ribosomal_S5_C"/>
    <property type="match status" value="1"/>
</dbReference>
<organism evidence="10 11">
    <name type="scientific">Candidatus Nomurabacteria bacterium GW2011_GWA1_37_20</name>
    <dbReference type="NCBI Taxonomy" id="1618729"/>
    <lineage>
        <taxon>Bacteria</taxon>
        <taxon>Candidatus Nomuraibacteriota</taxon>
    </lineage>
</organism>
<comment type="similarity">
    <text evidence="1 7">Belongs to the universal ribosomal protein uS5 family.</text>
</comment>
<dbReference type="InterPro" id="IPR014721">
    <property type="entry name" value="Ribsml_uS5_D2-typ_fold_subgr"/>
</dbReference>
<evidence type="ECO:0000256" key="4">
    <source>
        <dbReference type="ARBA" id="ARBA00035255"/>
    </source>
</evidence>
<dbReference type="AlphaFoldDB" id="A0A0G0GKK9"/>
<dbReference type="PANTHER" id="PTHR48277">
    <property type="entry name" value="MITOCHONDRIAL RIBOSOMAL PROTEIN S5"/>
    <property type="match status" value="1"/>
</dbReference>
<feature type="domain" description="S5 DRBM" evidence="9">
    <location>
        <begin position="24"/>
        <end position="87"/>
    </location>
</feature>
<dbReference type="InterPro" id="IPR005324">
    <property type="entry name" value="Ribosomal_uS5_C"/>
</dbReference>
<dbReference type="GO" id="GO:0003723">
    <property type="term" value="F:RNA binding"/>
    <property type="evidence" value="ECO:0007669"/>
    <property type="project" value="InterPro"/>
</dbReference>
<dbReference type="Pfam" id="PF00333">
    <property type="entry name" value="Ribosomal_S5"/>
    <property type="match status" value="1"/>
</dbReference>
<comment type="caution">
    <text evidence="10">The sequence shown here is derived from an EMBL/GenBank/DDBJ whole genome shotgun (WGS) entry which is preliminary data.</text>
</comment>
<evidence type="ECO:0000256" key="7">
    <source>
        <dbReference type="RuleBase" id="RU003823"/>
    </source>
</evidence>
<evidence type="ECO:0000259" key="9">
    <source>
        <dbReference type="PROSITE" id="PS50881"/>
    </source>
</evidence>